<dbReference type="GO" id="GO:0004803">
    <property type="term" value="F:transposase activity"/>
    <property type="evidence" value="ECO:0007669"/>
    <property type="project" value="InterPro"/>
</dbReference>
<dbReference type="EMBL" id="SNWF01000004">
    <property type="protein sequence ID" value="TDN93993.1"/>
    <property type="molecule type" value="Genomic_DNA"/>
</dbReference>
<dbReference type="AlphaFoldDB" id="A0A4R6GGJ5"/>
<sequence>MARLPRLVIPNQPHHVIQSGNDGLVIFRDIADHTAFLSRLKDASRQFKVAIHAYVLMPTHLHLLASPSDVEGLGKMMQWIGRSYVPYFNQKHARTGTLWQGRYKATVIDPERYFMTCSAYIELNPVRGGIAHTAGEYPWSSYQHHVGIRPDPIISDHPLYWSLGNTPFEREAAYKARVENGVNEDEVSRLTEATLKGWAFGSEQFQSALEKQVARRVRPAKRGRPARKLAEARTKIY</sequence>
<feature type="domain" description="Transposase IS200-like" evidence="1">
    <location>
        <begin position="9"/>
        <end position="124"/>
    </location>
</feature>
<evidence type="ECO:0000259" key="1">
    <source>
        <dbReference type="SMART" id="SM01321"/>
    </source>
</evidence>
<gene>
    <name evidence="2" type="ORF">EV677_0533</name>
</gene>
<comment type="caution">
    <text evidence="2">The sequence shown here is derived from an EMBL/GenBank/DDBJ whole genome shotgun (WGS) entry which is preliminary data.</text>
</comment>
<dbReference type="InterPro" id="IPR036515">
    <property type="entry name" value="Transposase_17_sf"/>
</dbReference>
<organism evidence="2 3">
    <name type="scientific">Herminiimonas fonticola</name>
    <dbReference type="NCBI Taxonomy" id="303380"/>
    <lineage>
        <taxon>Bacteria</taxon>
        <taxon>Pseudomonadati</taxon>
        <taxon>Pseudomonadota</taxon>
        <taxon>Betaproteobacteria</taxon>
        <taxon>Burkholderiales</taxon>
        <taxon>Oxalobacteraceae</taxon>
        <taxon>Herminiimonas</taxon>
    </lineage>
</organism>
<dbReference type="Pfam" id="PF01797">
    <property type="entry name" value="Y1_Tnp"/>
    <property type="match status" value="1"/>
</dbReference>
<proteinExistence type="predicted"/>
<dbReference type="PANTHER" id="PTHR34322:SF2">
    <property type="entry name" value="TRANSPOSASE IS200-LIKE DOMAIN-CONTAINING PROTEIN"/>
    <property type="match status" value="1"/>
</dbReference>
<evidence type="ECO:0000313" key="3">
    <source>
        <dbReference type="Proteomes" id="UP000294737"/>
    </source>
</evidence>
<dbReference type="SUPFAM" id="SSF143422">
    <property type="entry name" value="Transposase IS200-like"/>
    <property type="match status" value="1"/>
</dbReference>
<dbReference type="InterPro" id="IPR002686">
    <property type="entry name" value="Transposase_17"/>
</dbReference>
<protein>
    <submittedName>
        <fullName evidence="2">Putative transposase</fullName>
    </submittedName>
</protein>
<dbReference type="GO" id="GO:0003677">
    <property type="term" value="F:DNA binding"/>
    <property type="evidence" value="ECO:0007669"/>
    <property type="project" value="InterPro"/>
</dbReference>
<dbReference type="Proteomes" id="UP000294737">
    <property type="component" value="Unassembled WGS sequence"/>
</dbReference>
<dbReference type="SMART" id="SM01321">
    <property type="entry name" value="Y1_Tnp"/>
    <property type="match status" value="1"/>
</dbReference>
<evidence type="ECO:0000313" key="2">
    <source>
        <dbReference type="EMBL" id="TDN93993.1"/>
    </source>
</evidence>
<name>A0A4R6GGJ5_9BURK</name>
<dbReference type="RefSeq" id="WP_112990660.1">
    <property type="nucleotide sequence ID" value="NZ_PTLZ01000001.1"/>
</dbReference>
<dbReference type="PANTHER" id="PTHR34322">
    <property type="entry name" value="TRANSPOSASE, Y1_TNP DOMAIN-CONTAINING"/>
    <property type="match status" value="1"/>
</dbReference>
<reference evidence="2 3" key="1">
    <citation type="submission" date="2019-03" db="EMBL/GenBank/DDBJ databases">
        <title>Genomic Encyclopedia of Type Strains, Phase IV (KMG-IV): sequencing the most valuable type-strain genomes for metagenomic binning, comparative biology and taxonomic classification.</title>
        <authorList>
            <person name="Goeker M."/>
        </authorList>
    </citation>
    <scope>NUCLEOTIDE SEQUENCE [LARGE SCALE GENOMIC DNA]</scope>
    <source>
        <strain evidence="2 3">DSM 18555</strain>
    </source>
</reference>
<accession>A0A4R6GGJ5</accession>
<dbReference type="OrthoDB" id="9814067at2"/>
<dbReference type="GO" id="GO:0006313">
    <property type="term" value="P:DNA transposition"/>
    <property type="evidence" value="ECO:0007669"/>
    <property type="project" value="InterPro"/>
</dbReference>
<keyword evidence="3" id="KW-1185">Reference proteome</keyword>
<dbReference type="Gene3D" id="3.30.70.1290">
    <property type="entry name" value="Transposase IS200-like"/>
    <property type="match status" value="1"/>
</dbReference>